<evidence type="ECO:0000259" key="2">
    <source>
        <dbReference type="Pfam" id="PF00561"/>
    </source>
</evidence>
<evidence type="ECO:0000256" key="1">
    <source>
        <dbReference type="SAM" id="MobiDB-lite"/>
    </source>
</evidence>
<dbReference type="Pfam" id="PF00561">
    <property type="entry name" value="Abhydrolase_1"/>
    <property type="match status" value="1"/>
</dbReference>
<dbReference type="AlphaFoldDB" id="A0AA40K4G8"/>
<dbReference type="EMBL" id="JAUKUD010000004">
    <property type="protein sequence ID" value="KAK0745576.1"/>
    <property type="molecule type" value="Genomic_DNA"/>
</dbReference>
<dbReference type="Gene3D" id="3.40.50.1820">
    <property type="entry name" value="alpha/beta hydrolase"/>
    <property type="match status" value="1"/>
</dbReference>
<sequence>MATVAPPSQSPTAPEQQPTPKPPGELFHLSLNPSQPQTIVFLHGLLSCHLEWSNLIPHLPDYHLLLVDLPGHSASSHITAYDIPSMVDAVARLVRAHAHDGVAHVVGLSMGGFVTLDLARRYPELCSSAFVTGAAPFEGYPSIPYAIMAIMDVLPDSVYWWLVKQQGLKRYDELKVEMHRNRRWEVISAVYTSILACLRWEEVAATDKVRVLNVAGGKQDDVEAARKVGRVWRENGVTERVGSRAVVVKDAVHAWDLQFPEVFAMGVKAWAEGMELPGEFESLD</sequence>
<evidence type="ECO:0000313" key="3">
    <source>
        <dbReference type="EMBL" id="KAK0745576.1"/>
    </source>
</evidence>
<accession>A0AA40K4G8</accession>
<name>A0AA40K4G8_9PEZI</name>
<dbReference type="Proteomes" id="UP001172155">
    <property type="component" value="Unassembled WGS sequence"/>
</dbReference>
<keyword evidence="3" id="KW-0378">Hydrolase</keyword>
<dbReference type="PRINTS" id="PR00111">
    <property type="entry name" value="ABHYDROLASE"/>
</dbReference>
<gene>
    <name evidence="3" type="ORF">B0T18DRAFT_390176</name>
</gene>
<feature type="region of interest" description="Disordered" evidence="1">
    <location>
        <begin position="1"/>
        <end position="24"/>
    </location>
</feature>
<organism evidence="3 4">
    <name type="scientific">Schizothecium vesticola</name>
    <dbReference type="NCBI Taxonomy" id="314040"/>
    <lineage>
        <taxon>Eukaryota</taxon>
        <taxon>Fungi</taxon>
        <taxon>Dikarya</taxon>
        <taxon>Ascomycota</taxon>
        <taxon>Pezizomycotina</taxon>
        <taxon>Sordariomycetes</taxon>
        <taxon>Sordariomycetidae</taxon>
        <taxon>Sordariales</taxon>
        <taxon>Schizotheciaceae</taxon>
        <taxon>Schizothecium</taxon>
    </lineage>
</organism>
<dbReference type="PANTHER" id="PTHR43798:SF33">
    <property type="entry name" value="HYDROLASE, PUTATIVE (AFU_ORTHOLOGUE AFUA_2G14860)-RELATED"/>
    <property type="match status" value="1"/>
</dbReference>
<reference evidence="3" key="1">
    <citation type="submission" date="2023-06" db="EMBL/GenBank/DDBJ databases">
        <title>Genome-scale phylogeny and comparative genomics of the fungal order Sordariales.</title>
        <authorList>
            <consortium name="Lawrence Berkeley National Laboratory"/>
            <person name="Hensen N."/>
            <person name="Bonometti L."/>
            <person name="Westerberg I."/>
            <person name="Brannstrom I.O."/>
            <person name="Guillou S."/>
            <person name="Cros-Aarteil S."/>
            <person name="Calhoun S."/>
            <person name="Haridas S."/>
            <person name="Kuo A."/>
            <person name="Mondo S."/>
            <person name="Pangilinan J."/>
            <person name="Riley R."/>
            <person name="LaButti K."/>
            <person name="Andreopoulos B."/>
            <person name="Lipzen A."/>
            <person name="Chen C."/>
            <person name="Yanf M."/>
            <person name="Daum C."/>
            <person name="Ng V."/>
            <person name="Clum A."/>
            <person name="Steindorff A."/>
            <person name="Ohm R."/>
            <person name="Martin F."/>
            <person name="Silar P."/>
            <person name="Natvig D."/>
            <person name="Lalanne C."/>
            <person name="Gautier V."/>
            <person name="Ament-velasquez S.L."/>
            <person name="Kruys A."/>
            <person name="Hutchinson M.I."/>
            <person name="Powell A.J."/>
            <person name="Barry K."/>
            <person name="Miller A.N."/>
            <person name="Grigoriev I.V."/>
            <person name="Debuchy R."/>
            <person name="Gladieux P."/>
            <person name="Thoren M.H."/>
            <person name="Johannesson H."/>
        </authorList>
    </citation>
    <scope>NUCLEOTIDE SEQUENCE</scope>
    <source>
        <strain evidence="3">SMH3187-1</strain>
    </source>
</reference>
<comment type="caution">
    <text evidence="3">The sequence shown here is derived from an EMBL/GenBank/DDBJ whole genome shotgun (WGS) entry which is preliminary data.</text>
</comment>
<feature type="domain" description="AB hydrolase-1" evidence="2">
    <location>
        <begin position="38"/>
        <end position="141"/>
    </location>
</feature>
<dbReference type="GO" id="GO:0016020">
    <property type="term" value="C:membrane"/>
    <property type="evidence" value="ECO:0007669"/>
    <property type="project" value="TreeGrafter"/>
</dbReference>
<dbReference type="InterPro" id="IPR029058">
    <property type="entry name" value="AB_hydrolase_fold"/>
</dbReference>
<protein>
    <submittedName>
        <fullName evidence="3">Alpha/Beta hydrolase protein</fullName>
    </submittedName>
</protein>
<proteinExistence type="predicted"/>
<evidence type="ECO:0000313" key="4">
    <source>
        <dbReference type="Proteomes" id="UP001172155"/>
    </source>
</evidence>
<feature type="compositionally biased region" description="Polar residues" evidence="1">
    <location>
        <begin position="1"/>
        <end position="16"/>
    </location>
</feature>
<dbReference type="GO" id="GO:0016787">
    <property type="term" value="F:hydrolase activity"/>
    <property type="evidence" value="ECO:0007669"/>
    <property type="project" value="UniProtKB-KW"/>
</dbReference>
<dbReference type="SUPFAM" id="SSF53474">
    <property type="entry name" value="alpha/beta-Hydrolases"/>
    <property type="match status" value="1"/>
</dbReference>
<dbReference type="InterPro" id="IPR000073">
    <property type="entry name" value="AB_hydrolase_1"/>
</dbReference>
<keyword evidence="4" id="KW-1185">Reference proteome</keyword>
<dbReference type="PANTHER" id="PTHR43798">
    <property type="entry name" value="MONOACYLGLYCEROL LIPASE"/>
    <property type="match status" value="1"/>
</dbReference>
<dbReference type="InterPro" id="IPR050266">
    <property type="entry name" value="AB_hydrolase_sf"/>
</dbReference>